<feature type="domain" description="HTH gntR-type" evidence="4">
    <location>
        <begin position="24"/>
        <end position="91"/>
    </location>
</feature>
<keyword evidence="2" id="KW-0238">DNA-binding</keyword>
<dbReference type="Pfam" id="PF00392">
    <property type="entry name" value="GntR"/>
    <property type="match status" value="1"/>
</dbReference>
<keyword evidence="1" id="KW-0805">Transcription regulation</keyword>
<dbReference type="RefSeq" id="WP_059068498.1">
    <property type="nucleotide sequence ID" value="NZ_JAOQJX010000002.1"/>
</dbReference>
<dbReference type="SMART" id="SM00895">
    <property type="entry name" value="FCD"/>
    <property type="match status" value="1"/>
</dbReference>
<dbReference type="InterPro" id="IPR000524">
    <property type="entry name" value="Tscrpt_reg_HTH_GntR"/>
</dbReference>
<dbReference type="Proteomes" id="UP001652394">
    <property type="component" value="Unassembled WGS sequence"/>
</dbReference>
<dbReference type="Pfam" id="PF07729">
    <property type="entry name" value="FCD"/>
    <property type="match status" value="1"/>
</dbReference>
<evidence type="ECO:0000256" key="1">
    <source>
        <dbReference type="ARBA" id="ARBA00023015"/>
    </source>
</evidence>
<dbReference type="InterPro" id="IPR036390">
    <property type="entry name" value="WH_DNA-bd_sf"/>
</dbReference>
<dbReference type="InterPro" id="IPR036388">
    <property type="entry name" value="WH-like_DNA-bd_sf"/>
</dbReference>
<dbReference type="InterPro" id="IPR008920">
    <property type="entry name" value="TF_FadR/GntR_C"/>
</dbReference>
<gene>
    <name evidence="5" type="ORF">OCV51_01775</name>
</gene>
<protein>
    <submittedName>
        <fullName evidence="5">GntR family transcriptional regulator</fullName>
    </submittedName>
</protein>
<reference evidence="5 6" key="1">
    <citation type="journal article" date="2021" name="ISME Commun">
        <title>Automated analysis of genomic sequences facilitates high-throughput and comprehensive description of bacteria.</title>
        <authorList>
            <person name="Hitch T.C.A."/>
        </authorList>
    </citation>
    <scope>NUCLEOTIDE SEQUENCE [LARGE SCALE GENOMIC DNA]</scope>
    <source>
        <strain evidence="5 6">H2_18</strain>
    </source>
</reference>
<dbReference type="SMART" id="SM00345">
    <property type="entry name" value="HTH_GNTR"/>
    <property type="match status" value="1"/>
</dbReference>
<dbReference type="EMBL" id="JAOQJX010000002">
    <property type="protein sequence ID" value="MCU6746396.1"/>
    <property type="molecule type" value="Genomic_DNA"/>
</dbReference>
<evidence type="ECO:0000256" key="3">
    <source>
        <dbReference type="ARBA" id="ARBA00023163"/>
    </source>
</evidence>
<organism evidence="5 6">
    <name type="scientific">Faecalicatena acetigenes</name>
    <dbReference type="NCBI Taxonomy" id="2981790"/>
    <lineage>
        <taxon>Bacteria</taxon>
        <taxon>Bacillati</taxon>
        <taxon>Bacillota</taxon>
        <taxon>Clostridia</taxon>
        <taxon>Lachnospirales</taxon>
        <taxon>Lachnospiraceae</taxon>
        <taxon>Faecalicatena</taxon>
    </lineage>
</organism>
<evidence type="ECO:0000313" key="5">
    <source>
        <dbReference type="EMBL" id="MCU6746396.1"/>
    </source>
</evidence>
<dbReference type="SUPFAM" id="SSF46785">
    <property type="entry name" value="Winged helix' DNA-binding domain"/>
    <property type="match status" value="1"/>
</dbReference>
<dbReference type="PANTHER" id="PTHR43537">
    <property type="entry name" value="TRANSCRIPTIONAL REGULATOR, GNTR FAMILY"/>
    <property type="match status" value="1"/>
</dbReference>
<evidence type="ECO:0000313" key="6">
    <source>
        <dbReference type="Proteomes" id="UP001652394"/>
    </source>
</evidence>
<dbReference type="PROSITE" id="PS50949">
    <property type="entry name" value="HTH_GNTR"/>
    <property type="match status" value="1"/>
</dbReference>
<keyword evidence="6" id="KW-1185">Reference proteome</keyword>
<evidence type="ECO:0000256" key="2">
    <source>
        <dbReference type="ARBA" id="ARBA00023125"/>
    </source>
</evidence>
<dbReference type="InterPro" id="IPR011711">
    <property type="entry name" value="GntR_C"/>
</dbReference>
<evidence type="ECO:0000259" key="4">
    <source>
        <dbReference type="PROSITE" id="PS50949"/>
    </source>
</evidence>
<accession>A0ABT2T952</accession>
<keyword evidence="3" id="KW-0804">Transcription</keyword>
<proteinExistence type="predicted"/>
<dbReference type="Gene3D" id="1.10.10.10">
    <property type="entry name" value="Winged helix-like DNA-binding domain superfamily/Winged helix DNA-binding domain"/>
    <property type="match status" value="1"/>
</dbReference>
<dbReference type="PANTHER" id="PTHR43537:SF51">
    <property type="entry name" value="HTH-TYPE TRANSCRIPTIONAL REGULATOR LGOR-RELATED"/>
    <property type="match status" value="1"/>
</dbReference>
<dbReference type="Gene3D" id="1.20.120.530">
    <property type="entry name" value="GntR ligand-binding domain-like"/>
    <property type="match status" value="1"/>
</dbReference>
<dbReference type="PRINTS" id="PR00035">
    <property type="entry name" value="HTHGNTR"/>
</dbReference>
<comment type="caution">
    <text evidence="5">The sequence shown here is derived from an EMBL/GenBank/DDBJ whole genome shotgun (WGS) entry which is preliminary data.</text>
</comment>
<sequence length="245" mass="28163">MEEINPYTLIQELFEQEQKEHIFNFLYENIFAAIRRCLCESLLPPGTVIQEKHLADTLHVSRTPLRQALSMLTESGLLNPRPGGGFIVPKLTLKAFTDANFARKAFETACAELAACNASAEDLSHLKKQLIRMQNFKFATTEYENIRTFAEIDMNFHTQICLASKNDYLIKAYQELKPHLMHMRYQTVYELSPVPTKLIVTSVRDEHLTIYMAIRNKDPEFAYAATRIHLNNCRSVWGLSQGNSF</sequence>
<dbReference type="SUPFAM" id="SSF48008">
    <property type="entry name" value="GntR ligand-binding domain-like"/>
    <property type="match status" value="1"/>
</dbReference>
<name>A0ABT2T952_9FIRM</name>